<keyword evidence="2" id="KW-1185">Reference proteome</keyword>
<dbReference type="GO" id="GO:0005975">
    <property type="term" value="P:carbohydrate metabolic process"/>
    <property type="evidence" value="ECO:0007669"/>
    <property type="project" value="InterPro"/>
</dbReference>
<dbReference type="SUPFAM" id="SSF48208">
    <property type="entry name" value="Six-hairpin glycosidases"/>
    <property type="match status" value="1"/>
</dbReference>
<evidence type="ECO:0000313" key="1">
    <source>
        <dbReference type="EMBL" id="TXB65276.1"/>
    </source>
</evidence>
<accession>A0A5C6RS59</accession>
<evidence type="ECO:0008006" key="3">
    <source>
        <dbReference type="Google" id="ProtNLM"/>
    </source>
</evidence>
<organism evidence="1 2">
    <name type="scientific">Vicingus serpentipes</name>
    <dbReference type="NCBI Taxonomy" id="1926625"/>
    <lineage>
        <taxon>Bacteria</taxon>
        <taxon>Pseudomonadati</taxon>
        <taxon>Bacteroidota</taxon>
        <taxon>Flavobacteriia</taxon>
        <taxon>Flavobacteriales</taxon>
        <taxon>Vicingaceae</taxon>
        <taxon>Vicingus</taxon>
    </lineage>
</organism>
<gene>
    <name evidence="1" type="ORF">FRY74_07590</name>
</gene>
<sequence>MDIFQSRNNLQAYIESENFKGYDPYDTLNSPIPFHWLGKWGPILAIQFQKRNPFNIRNLLGINKDYNPKAIGLLLHTYSLDYQKNKSETTLTKMEFLFTWLIDNKTKGFDEYCWGYNFDWASPVKFLEKFSPTIVVSGFVSKGVFEYYQATKNPKALEVLKSIGDFTEHKLTWSKTEKGCCVSYSTKAVDCCYNANMLGAELYARLYFLTKEEKYKDLACKMTDFTIAYQKDSGLWNYSIDLKTGKERTQIDFHQGYVLDSIHYVLKYCGENASYLNALKLGAAYYFKNQFKETGQSIFRVPNEYPVEIHNQSQGIITFTRLSYLSADYSVFSATIANWTIKNMQSKKGFFYYKKYPLYTIKTPFMRWSQAWMFLALTELKNAQNG</sequence>
<dbReference type="RefSeq" id="WP_147100170.1">
    <property type="nucleotide sequence ID" value="NZ_VOOS01000003.1"/>
</dbReference>
<dbReference type="InterPro" id="IPR008928">
    <property type="entry name" value="6-hairpin_glycosidase_sf"/>
</dbReference>
<reference evidence="1 2" key="1">
    <citation type="submission" date="2019-08" db="EMBL/GenBank/DDBJ databases">
        <title>Genome of Vicingus serpentipes NCIMB 15042.</title>
        <authorList>
            <person name="Bowman J.P."/>
        </authorList>
    </citation>
    <scope>NUCLEOTIDE SEQUENCE [LARGE SCALE GENOMIC DNA]</scope>
    <source>
        <strain evidence="1 2">NCIMB 15042</strain>
    </source>
</reference>
<dbReference type="AlphaFoldDB" id="A0A5C6RS59"/>
<name>A0A5C6RS59_9FLAO</name>
<evidence type="ECO:0000313" key="2">
    <source>
        <dbReference type="Proteomes" id="UP000321721"/>
    </source>
</evidence>
<dbReference type="OrthoDB" id="9788790at2"/>
<dbReference type="Gene3D" id="1.50.10.20">
    <property type="match status" value="1"/>
</dbReference>
<dbReference type="EMBL" id="VOOS01000003">
    <property type="protein sequence ID" value="TXB65276.1"/>
    <property type="molecule type" value="Genomic_DNA"/>
</dbReference>
<proteinExistence type="predicted"/>
<dbReference type="Proteomes" id="UP000321721">
    <property type="component" value="Unassembled WGS sequence"/>
</dbReference>
<comment type="caution">
    <text evidence="1">The sequence shown here is derived from an EMBL/GenBank/DDBJ whole genome shotgun (WGS) entry which is preliminary data.</text>
</comment>
<protein>
    <recommendedName>
        <fullName evidence="3">Delta-aminolevulinic acid dehydratase</fullName>
    </recommendedName>
</protein>